<dbReference type="Pfam" id="PF00834">
    <property type="entry name" value="Ribul_P_3_epim"/>
    <property type="match status" value="1"/>
</dbReference>
<comment type="caution">
    <text evidence="3">The sequence shown here is derived from an EMBL/GenBank/DDBJ whole genome shotgun (WGS) entry which is preliminary data.</text>
</comment>
<sequence length="232" mass="25212">MPRPTPDWFDRLPTDRPIAEFSVWSARLLHLADELQRITPHAHLLHLDVADGHFGPAFLLFPDLVAQVRAASALPLHVHLMVKDEILLAQVEQFADAGADVITVHAECLSAGAAVRRIRERGLLAGLVLGVETPTSTFEAFLPDIHFATLLGTAIGVKGKGLHERALDRLRETRAMITGQELDHRVVLVADGGIRHETVPLLRAAGAEAVVLGSLAFGDPDLAQRMAWLATQ</sequence>
<evidence type="ECO:0000313" key="4">
    <source>
        <dbReference type="Proteomes" id="UP001368500"/>
    </source>
</evidence>
<dbReference type="Gene3D" id="3.20.20.70">
    <property type="entry name" value="Aldolase class I"/>
    <property type="match status" value="1"/>
</dbReference>
<keyword evidence="1" id="KW-0479">Metal-binding</keyword>
<gene>
    <name evidence="3" type="ORF">AACH11_13355</name>
</gene>
<dbReference type="InterPro" id="IPR011060">
    <property type="entry name" value="RibuloseP-bd_barrel"/>
</dbReference>
<dbReference type="GO" id="GO:0004750">
    <property type="term" value="F:D-ribulose-phosphate 3-epimerase activity"/>
    <property type="evidence" value="ECO:0007669"/>
    <property type="project" value="UniProtKB-EC"/>
</dbReference>
<dbReference type="EMBL" id="JBBUTF010000011">
    <property type="protein sequence ID" value="MEK8026952.1"/>
    <property type="molecule type" value="Genomic_DNA"/>
</dbReference>
<evidence type="ECO:0000256" key="2">
    <source>
        <dbReference type="ARBA" id="ARBA00023235"/>
    </source>
</evidence>
<evidence type="ECO:0000256" key="1">
    <source>
        <dbReference type="ARBA" id="ARBA00022723"/>
    </source>
</evidence>
<dbReference type="SUPFAM" id="SSF51366">
    <property type="entry name" value="Ribulose-phoshate binding barrel"/>
    <property type="match status" value="1"/>
</dbReference>
<dbReference type="CDD" id="cd00429">
    <property type="entry name" value="RPE"/>
    <property type="match status" value="1"/>
</dbReference>
<reference evidence="3 4" key="1">
    <citation type="submission" date="2024-04" db="EMBL/GenBank/DDBJ databases">
        <title>Novel species of the genus Ideonella isolated from streams.</title>
        <authorList>
            <person name="Lu H."/>
        </authorList>
    </citation>
    <scope>NUCLEOTIDE SEQUENCE [LARGE SCALE GENOMIC DNA]</scope>
    <source>
        <strain evidence="3 4">BYS139W</strain>
    </source>
</reference>
<protein>
    <submittedName>
        <fullName evidence="3">Ribulose-phosphate 3-epimerase</fullName>
        <ecNumber evidence="3">5.1.3.1</ecNumber>
    </submittedName>
</protein>
<organism evidence="3 4">
    <name type="scientific">Pseudaquabacterium rugosum</name>
    <dbReference type="NCBI Taxonomy" id="2984194"/>
    <lineage>
        <taxon>Bacteria</taxon>
        <taxon>Pseudomonadati</taxon>
        <taxon>Pseudomonadota</taxon>
        <taxon>Betaproteobacteria</taxon>
        <taxon>Burkholderiales</taxon>
        <taxon>Sphaerotilaceae</taxon>
        <taxon>Pseudaquabacterium</taxon>
    </lineage>
</organism>
<keyword evidence="2 3" id="KW-0413">Isomerase</keyword>
<dbReference type="InterPro" id="IPR013785">
    <property type="entry name" value="Aldolase_TIM"/>
</dbReference>
<proteinExistence type="predicted"/>
<keyword evidence="4" id="KW-1185">Reference proteome</keyword>
<dbReference type="PANTHER" id="PTHR11749">
    <property type="entry name" value="RIBULOSE-5-PHOSPHATE-3-EPIMERASE"/>
    <property type="match status" value="1"/>
</dbReference>
<dbReference type="InterPro" id="IPR000056">
    <property type="entry name" value="Ribul_P_3_epim-like"/>
</dbReference>
<evidence type="ECO:0000313" key="3">
    <source>
        <dbReference type="EMBL" id="MEK8026952.1"/>
    </source>
</evidence>
<dbReference type="EC" id="5.1.3.1" evidence="3"/>
<accession>A0ABU9BAM2</accession>
<dbReference type="Proteomes" id="UP001368500">
    <property type="component" value="Unassembled WGS sequence"/>
</dbReference>
<name>A0ABU9BAM2_9BURK</name>
<dbReference type="RefSeq" id="WP_341374735.1">
    <property type="nucleotide sequence ID" value="NZ_JBBUTF010000011.1"/>
</dbReference>